<sequence>MNWKFDKVLDVINKTDSKLLLNGKWGVEREAQRVNTNGCLALTDHPAAFGNKLLNNKVTTDFAESQIELITPPMSSVDEVYKFLKLLTLEVIHELKSELLWPFSMPPILPSEERIPIAKYDDTPEGREKEIYRLGLANRYGKKMQMISGIHFNLSFSEGLFDTLYKYFGNGENRNEFIDKSYFAMARNFLRYRWLLIYLFGASPIADITFNSEIPNATSLRVSQFGYSNAEQGNFIVSYNDKSEYLQNLRKLLITKSEKYSKIGTFRDGKQIQLNENILQKDSEFYSTIRLKQVTEEGESQLDAIEKRGVSYAEVRILDINPFEITGISLQQMYFLQVFMLFCLFEESSYIQNNELKLVNKNHNLVSISGRINKLLLNHNTGGQILIEDWGRNIFRKLFKLSNIMDTVENDGKYLNCVLTEYFKLTDRLLLPSSKILNQMELNGDSFITFGIKKALHYKNQNRLGEGLKNVEGL</sequence>
<dbReference type="GO" id="GO:0004357">
    <property type="term" value="F:glutamate-cysteine ligase activity"/>
    <property type="evidence" value="ECO:0007669"/>
    <property type="project" value="UniProtKB-UniRule"/>
</dbReference>
<name>B8I2B6_RUMCH</name>
<evidence type="ECO:0000313" key="10">
    <source>
        <dbReference type="EMBL" id="ACL75909.1"/>
    </source>
</evidence>
<evidence type="ECO:0000256" key="7">
    <source>
        <dbReference type="HAMAP-Rule" id="MF_00578"/>
    </source>
</evidence>
<dbReference type="Gene3D" id="3.30.590.20">
    <property type="match status" value="1"/>
</dbReference>
<reference evidence="10 11" key="1">
    <citation type="submission" date="2009-01" db="EMBL/GenBank/DDBJ databases">
        <title>Complete sequence of Clostridium cellulolyticum H10.</title>
        <authorList>
            <consortium name="US DOE Joint Genome Institute"/>
            <person name="Lucas S."/>
            <person name="Copeland A."/>
            <person name="Lapidus A."/>
            <person name="Glavina del Rio T."/>
            <person name="Dalin E."/>
            <person name="Tice H."/>
            <person name="Bruce D."/>
            <person name="Goodwin L."/>
            <person name="Pitluck S."/>
            <person name="Chertkov O."/>
            <person name="Saunders E."/>
            <person name="Brettin T."/>
            <person name="Detter J.C."/>
            <person name="Han C."/>
            <person name="Larimer F."/>
            <person name="Land M."/>
            <person name="Hauser L."/>
            <person name="Kyrpides N."/>
            <person name="Ivanova N."/>
            <person name="Zhou J."/>
            <person name="Richardson P."/>
        </authorList>
    </citation>
    <scope>NUCLEOTIDE SEQUENCE [LARGE SCALE GENOMIC DNA]</scope>
    <source>
        <strain evidence="11">ATCC 35319 / DSM 5812 / JCM 6584 / H10</strain>
    </source>
</reference>
<dbReference type="eggNOG" id="COG2918">
    <property type="taxonomic scope" value="Bacteria"/>
</dbReference>
<evidence type="ECO:0000259" key="9">
    <source>
        <dbReference type="Pfam" id="PF04262"/>
    </source>
</evidence>
<dbReference type="InterPro" id="IPR014746">
    <property type="entry name" value="Gln_synth/guanido_kin_cat_dom"/>
</dbReference>
<dbReference type="HOGENOM" id="CLU_020728_3_0_9"/>
<dbReference type="GO" id="GO:0046872">
    <property type="term" value="F:metal ion binding"/>
    <property type="evidence" value="ECO:0007669"/>
    <property type="project" value="TreeGrafter"/>
</dbReference>
<dbReference type="PANTHER" id="PTHR38761">
    <property type="entry name" value="GLUTAMATE--CYSTEINE LIGASE"/>
    <property type="match status" value="1"/>
</dbReference>
<dbReference type="PANTHER" id="PTHR38761:SF1">
    <property type="entry name" value="GLUTAMATE--CYSTEINE LIGASE"/>
    <property type="match status" value="1"/>
</dbReference>
<comment type="catalytic activity">
    <reaction evidence="6 7 8">
        <text>L-cysteine + L-glutamate + ATP = gamma-L-glutamyl-L-cysteine + ADP + phosphate + H(+)</text>
        <dbReference type="Rhea" id="RHEA:13285"/>
        <dbReference type="ChEBI" id="CHEBI:15378"/>
        <dbReference type="ChEBI" id="CHEBI:29985"/>
        <dbReference type="ChEBI" id="CHEBI:30616"/>
        <dbReference type="ChEBI" id="CHEBI:35235"/>
        <dbReference type="ChEBI" id="CHEBI:43474"/>
        <dbReference type="ChEBI" id="CHEBI:58173"/>
        <dbReference type="ChEBI" id="CHEBI:456216"/>
        <dbReference type="EC" id="6.3.2.2"/>
    </reaction>
</comment>
<evidence type="ECO:0000256" key="6">
    <source>
        <dbReference type="ARBA" id="ARBA00048819"/>
    </source>
</evidence>
<dbReference type="InterPro" id="IPR006334">
    <property type="entry name" value="Glut_cys_ligase"/>
</dbReference>
<keyword evidence="5 7" id="KW-0067">ATP-binding</keyword>
<accession>B8I2B6</accession>
<dbReference type="Pfam" id="PF04262">
    <property type="entry name" value="Glu_cys_ligase"/>
    <property type="match status" value="1"/>
</dbReference>
<feature type="domain" description="Glutamate--cysteine ligase" evidence="9">
    <location>
        <begin position="13"/>
        <end position="366"/>
    </location>
</feature>
<evidence type="ECO:0000256" key="3">
    <source>
        <dbReference type="ARBA" id="ARBA00022684"/>
    </source>
</evidence>
<dbReference type="InterPro" id="IPR007370">
    <property type="entry name" value="Glu_cys_ligase"/>
</dbReference>
<evidence type="ECO:0000256" key="5">
    <source>
        <dbReference type="ARBA" id="ARBA00022840"/>
    </source>
</evidence>
<dbReference type="RefSeq" id="WP_015925049.1">
    <property type="nucleotide sequence ID" value="NC_011898.1"/>
</dbReference>
<evidence type="ECO:0000256" key="4">
    <source>
        <dbReference type="ARBA" id="ARBA00022741"/>
    </source>
</evidence>
<dbReference type="STRING" id="394503.Ccel_1557"/>
<dbReference type="EC" id="6.3.2.2" evidence="7"/>
<comment type="pathway">
    <text evidence="1 7 8">Sulfur metabolism; glutathione biosynthesis; glutathione from L-cysteine and L-glutamate: step 1/2.</text>
</comment>
<dbReference type="GO" id="GO:0005829">
    <property type="term" value="C:cytosol"/>
    <property type="evidence" value="ECO:0007669"/>
    <property type="project" value="TreeGrafter"/>
</dbReference>
<evidence type="ECO:0000256" key="2">
    <source>
        <dbReference type="ARBA" id="ARBA00022598"/>
    </source>
</evidence>
<dbReference type="GO" id="GO:0006750">
    <property type="term" value="P:glutathione biosynthetic process"/>
    <property type="evidence" value="ECO:0007669"/>
    <property type="project" value="UniProtKB-UniRule"/>
</dbReference>
<dbReference type="Proteomes" id="UP000001349">
    <property type="component" value="Chromosome"/>
</dbReference>
<dbReference type="OrthoDB" id="9803907at2"/>
<evidence type="ECO:0000313" key="11">
    <source>
        <dbReference type="Proteomes" id="UP000001349"/>
    </source>
</evidence>
<keyword evidence="4 7" id="KW-0547">Nucleotide-binding</keyword>
<dbReference type="KEGG" id="cce:Ccel_1557"/>
<dbReference type="AlphaFoldDB" id="B8I2B6"/>
<protein>
    <recommendedName>
        <fullName evidence="7">Glutamate--cysteine ligase</fullName>
        <ecNumber evidence="7">6.3.2.2</ecNumber>
    </recommendedName>
    <alternativeName>
        <fullName evidence="7">Gamma-ECS</fullName>
        <shortName evidence="7">GCS</shortName>
    </alternativeName>
    <alternativeName>
        <fullName evidence="7">Gamma-glutamylcysteine synthetase</fullName>
    </alternativeName>
</protein>
<comment type="similarity">
    <text evidence="7">Belongs to the glutamate--cysteine ligase type 1 family. Type 1 subfamily.</text>
</comment>
<keyword evidence="11" id="KW-1185">Reference proteome</keyword>
<evidence type="ECO:0000256" key="1">
    <source>
        <dbReference type="ARBA" id="ARBA00005006"/>
    </source>
</evidence>
<dbReference type="GO" id="GO:0005524">
    <property type="term" value="F:ATP binding"/>
    <property type="evidence" value="ECO:0007669"/>
    <property type="project" value="UniProtKB-KW"/>
</dbReference>
<dbReference type="EMBL" id="CP001348">
    <property type="protein sequence ID" value="ACL75909.1"/>
    <property type="molecule type" value="Genomic_DNA"/>
</dbReference>
<keyword evidence="2 7" id="KW-0436">Ligase</keyword>
<evidence type="ECO:0000256" key="8">
    <source>
        <dbReference type="RuleBase" id="RU004391"/>
    </source>
</evidence>
<dbReference type="HAMAP" id="MF_00578">
    <property type="entry name" value="Glu_cys_ligase"/>
    <property type="match status" value="1"/>
</dbReference>
<dbReference type="UniPathway" id="UPA00142">
    <property type="reaction ID" value="UER00209"/>
</dbReference>
<proteinExistence type="inferred from homology"/>
<keyword evidence="3 7" id="KW-0317">Glutathione biosynthesis</keyword>
<dbReference type="SUPFAM" id="SSF55931">
    <property type="entry name" value="Glutamine synthetase/guanido kinase"/>
    <property type="match status" value="1"/>
</dbReference>
<gene>
    <name evidence="7" type="primary">gshA</name>
    <name evidence="10" type="ordered locus">Ccel_1557</name>
</gene>
<organism evidence="10 11">
    <name type="scientific">Ruminiclostridium cellulolyticum (strain ATCC 35319 / DSM 5812 / JCM 6584 / H10)</name>
    <name type="common">Clostridium cellulolyticum</name>
    <dbReference type="NCBI Taxonomy" id="394503"/>
    <lineage>
        <taxon>Bacteria</taxon>
        <taxon>Bacillati</taxon>
        <taxon>Bacillota</taxon>
        <taxon>Clostridia</taxon>
        <taxon>Eubacteriales</taxon>
        <taxon>Oscillospiraceae</taxon>
        <taxon>Ruminiclostridium</taxon>
    </lineage>
</organism>